<dbReference type="PROSITE" id="PS00061">
    <property type="entry name" value="ADH_SHORT"/>
    <property type="match status" value="1"/>
</dbReference>
<gene>
    <name evidence="2" type="ORF">G5V58_22080</name>
</gene>
<organism evidence="2 3">
    <name type="scientific">Nocardioides anomalus</name>
    <dbReference type="NCBI Taxonomy" id="2712223"/>
    <lineage>
        <taxon>Bacteria</taxon>
        <taxon>Bacillati</taxon>
        <taxon>Actinomycetota</taxon>
        <taxon>Actinomycetes</taxon>
        <taxon>Propionibacteriales</taxon>
        <taxon>Nocardioidaceae</taxon>
        <taxon>Nocardioides</taxon>
    </lineage>
</organism>
<dbReference type="Gene3D" id="3.40.50.720">
    <property type="entry name" value="NAD(P)-binding Rossmann-like Domain"/>
    <property type="match status" value="1"/>
</dbReference>
<dbReference type="CDD" id="cd05233">
    <property type="entry name" value="SDR_c"/>
    <property type="match status" value="1"/>
</dbReference>
<dbReference type="KEGG" id="nano:G5V58_22080"/>
<dbReference type="Proteomes" id="UP000502996">
    <property type="component" value="Chromosome"/>
</dbReference>
<accession>A0A6G6WIM4</accession>
<proteinExistence type="inferred from homology"/>
<sequence>MSPLSFGFALDDVLVVTGAGSGIGRATTLEAARQGLRVVAWDLVGPAAAETAALAEPGRVRAEAGDVADAPAVRAVLEDVASTWAAPRYLANNAGPSSAGDLAFEAGIVAALGSVHTMTEAWAALAGADGAAMVVTASVAGTKVGTESAWYSTAKAGLAGYVRHLAAHRADRFRSNAVAPGMVDTPRLEGWAASAAGQRTLARNPLRRLATPADIAHALLFLLSPAAAYVNGEVLTVDGGWTVTQ</sequence>
<dbReference type="PRINTS" id="PR00081">
    <property type="entry name" value="GDHRDH"/>
</dbReference>
<dbReference type="PANTHER" id="PTHR42760:SF135">
    <property type="entry name" value="BLL7886 PROTEIN"/>
    <property type="match status" value="1"/>
</dbReference>
<keyword evidence="3" id="KW-1185">Reference proteome</keyword>
<dbReference type="RefSeq" id="WP_165237313.1">
    <property type="nucleotide sequence ID" value="NZ_CP049257.1"/>
</dbReference>
<dbReference type="PANTHER" id="PTHR42760">
    <property type="entry name" value="SHORT-CHAIN DEHYDROGENASES/REDUCTASES FAMILY MEMBER"/>
    <property type="match status" value="1"/>
</dbReference>
<dbReference type="GO" id="GO:0030497">
    <property type="term" value="P:fatty acid elongation"/>
    <property type="evidence" value="ECO:0007669"/>
    <property type="project" value="TreeGrafter"/>
</dbReference>
<protein>
    <submittedName>
        <fullName evidence="2">SDR family oxidoreductase</fullName>
    </submittedName>
</protein>
<dbReference type="InterPro" id="IPR020904">
    <property type="entry name" value="Sc_DH/Rdtase_CS"/>
</dbReference>
<reference evidence="2 3" key="1">
    <citation type="submission" date="2020-02" db="EMBL/GenBank/DDBJ databases">
        <title>Full genome sequence of Nocardioides sp. R-3366.</title>
        <authorList>
            <person name="Im W.-T."/>
        </authorList>
    </citation>
    <scope>NUCLEOTIDE SEQUENCE [LARGE SCALE GENOMIC DNA]</scope>
    <source>
        <strain evidence="2 3">R-3366</strain>
    </source>
</reference>
<dbReference type="GO" id="GO:0016616">
    <property type="term" value="F:oxidoreductase activity, acting on the CH-OH group of donors, NAD or NADP as acceptor"/>
    <property type="evidence" value="ECO:0007669"/>
    <property type="project" value="TreeGrafter"/>
</dbReference>
<dbReference type="Pfam" id="PF13561">
    <property type="entry name" value="adh_short_C2"/>
    <property type="match status" value="1"/>
</dbReference>
<dbReference type="AlphaFoldDB" id="A0A6G6WIM4"/>
<name>A0A6G6WIM4_9ACTN</name>
<evidence type="ECO:0000313" key="2">
    <source>
        <dbReference type="EMBL" id="QIG45094.1"/>
    </source>
</evidence>
<comment type="similarity">
    <text evidence="1">Belongs to the short-chain dehydrogenases/reductases (SDR) family.</text>
</comment>
<dbReference type="SUPFAM" id="SSF51735">
    <property type="entry name" value="NAD(P)-binding Rossmann-fold domains"/>
    <property type="match status" value="1"/>
</dbReference>
<dbReference type="InterPro" id="IPR002347">
    <property type="entry name" value="SDR_fam"/>
</dbReference>
<dbReference type="EMBL" id="CP049257">
    <property type="protein sequence ID" value="QIG45094.1"/>
    <property type="molecule type" value="Genomic_DNA"/>
</dbReference>
<evidence type="ECO:0000313" key="3">
    <source>
        <dbReference type="Proteomes" id="UP000502996"/>
    </source>
</evidence>
<dbReference type="InterPro" id="IPR036291">
    <property type="entry name" value="NAD(P)-bd_dom_sf"/>
</dbReference>
<evidence type="ECO:0000256" key="1">
    <source>
        <dbReference type="ARBA" id="ARBA00006484"/>
    </source>
</evidence>